<gene>
    <name evidence="5" type="ORF">E3O10_17620</name>
</gene>
<dbReference type="PANTHER" id="PTHR43214">
    <property type="entry name" value="TWO-COMPONENT RESPONSE REGULATOR"/>
    <property type="match status" value="1"/>
</dbReference>
<evidence type="ECO:0000256" key="3">
    <source>
        <dbReference type="ARBA" id="ARBA00023125"/>
    </source>
</evidence>
<organism evidence="5 6">
    <name type="scientific">Cryobacterium luteum</name>
    <dbReference type="NCBI Taxonomy" id="1424661"/>
    <lineage>
        <taxon>Bacteria</taxon>
        <taxon>Bacillati</taxon>
        <taxon>Actinomycetota</taxon>
        <taxon>Actinomycetes</taxon>
        <taxon>Micrococcales</taxon>
        <taxon>Microbacteriaceae</taxon>
        <taxon>Cryobacterium</taxon>
    </lineage>
</organism>
<dbReference type="GO" id="GO:0006355">
    <property type="term" value="P:regulation of DNA-templated transcription"/>
    <property type="evidence" value="ECO:0007669"/>
    <property type="project" value="InterPro"/>
</dbReference>
<dbReference type="Proteomes" id="UP000297654">
    <property type="component" value="Unassembled WGS sequence"/>
</dbReference>
<dbReference type="PROSITE" id="PS50110">
    <property type="entry name" value="RESPONSE_REGULATORY"/>
    <property type="match status" value="1"/>
</dbReference>
<keyword evidence="1" id="KW-0597">Phosphoprotein</keyword>
<dbReference type="EMBL" id="SOFF01000061">
    <property type="protein sequence ID" value="TFB82410.1"/>
    <property type="molecule type" value="Genomic_DNA"/>
</dbReference>
<dbReference type="PROSITE" id="PS50043">
    <property type="entry name" value="HTH_LUXR_2"/>
    <property type="match status" value="1"/>
</dbReference>
<dbReference type="Pfam" id="PF00072">
    <property type="entry name" value="Response_reg"/>
    <property type="match status" value="1"/>
</dbReference>
<dbReference type="GO" id="GO:0003677">
    <property type="term" value="F:DNA binding"/>
    <property type="evidence" value="ECO:0007669"/>
    <property type="project" value="UniProtKB-KW"/>
</dbReference>
<dbReference type="OrthoDB" id="9808843at2"/>
<dbReference type="CDD" id="cd06170">
    <property type="entry name" value="LuxR_C_like"/>
    <property type="match status" value="1"/>
</dbReference>
<dbReference type="InterPro" id="IPR000792">
    <property type="entry name" value="Tscrpt_reg_LuxR_C"/>
</dbReference>
<dbReference type="CDD" id="cd17535">
    <property type="entry name" value="REC_NarL-like"/>
    <property type="match status" value="1"/>
</dbReference>
<sequence>MTGNLTGNTLPDKPHQQRDSPIRVLLADDDQLVRAGIAGILSTAPDIVITAEASDGTEALELARRHSLDVVVLDIQMPRLDGIRTLEQLRREQPHVPVAMLTTFSDEAYIAEAITLGALGFFLKSDDPRHLITGVRALAGGGAAFSPRVGRWLVRQETGARFGRSTRAQSTVRELTHRQRELLAGIGRGQSNAQIAKSLHLSEGTVKQYLSVLFTALGVENRVQAAIIAYEADLLKELP</sequence>
<dbReference type="SMART" id="SM00448">
    <property type="entry name" value="REC"/>
    <property type="match status" value="1"/>
</dbReference>
<keyword evidence="4" id="KW-0804">Transcription</keyword>
<evidence type="ECO:0000256" key="4">
    <source>
        <dbReference type="ARBA" id="ARBA00023163"/>
    </source>
</evidence>
<keyword evidence="3" id="KW-0238">DNA-binding</keyword>
<dbReference type="PANTHER" id="PTHR43214:SF24">
    <property type="entry name" value="TRANSCRIPTIONAL REGULATORY PROTEIN NARL-RELATED"/>
    <property type="match status" value="1"/>
</dbReference>
<dbReference type="Pfam" id="PF00196">
    <property type="entry name" value="GerE"/>
    <property type="match status" value="1"/>
</dbReference>
<evidence type="ECO:0000313" key="6">
    <source>
        <dbReference type="Proteomes" id="UP000297654"/>
    </source>
</evidence>
<dbReference type="STRING" id="1424661.SAMN05216281_13110"/>
<dbReference type="Gene3D" id="3.40.50.2300">
    <property type="match status" value="1"/>
</dbReference>
<dbReference type="PRINTS" id="PR00038">
    <property type="entry name" value="HTHLUXR"/>
</dbReference>
<name>A0A1H8LSF3_9MICO</name>
<dbReference type="SMART" id="SM00421">
    <property type="entry name" value="HTH_LUXR"/>
    <property type="match status" value="1"/>
</dbReference>
<dbReference type="InterPro" id="IPR039420">
    <property type="entry name" value="WalR-like"/>
</dbReference>
<dbReference type="RefSeq" id="WP_092112695.1">
    <property type="nucleotide sequence ID" value="NZ_FOCN01000031.1"/>
</dbReference>
<dbReference type="InterPro" id="IPR011006">
    <property type="entry name" value="CheY-like_superfamily"/>
</dbReference>
<dbReference type="SUPFAM" id="SSF52172">
    <property type="entry name" value="CheY-like"/>
    <property type="match status" value="1"/>
</dbReference>
<accession>A0A1H8LSF3</accession>
<evidence type="ECO:0000256" key="1">
    <source>
        <dbReference type="ARBA" id="ARBA00022553"/>
    </source>
</evidence>
<keyword evidence="2" id="KW-0805">Transcription regulation</keyword>
<keyword evidence="6" id="KW-1185">Reference proteome</keyword>
<dbReference type="AlphaFoldDB" id="A0A1H8LSF3"/>
<comment type="caution">
    <text evidence="5">The sequence shown here is derived from an EMBL/GenBank/DDBJ whole genome shotgun (WGS) entry which is preliminary data.</text>
</comment>
<evidence type="ECO:0000313" key="5">
    <source>
        <dbReference type="EMBL" id="TFB82410.1"/>
    </source>
</evidence>
<dbReference type="InterPro" id="IPR016032">
    <property type="entry name" value="Sig_transdc_resp-reg_C-effctor"/>
</dbReference>
<dbReference type="SUPFAM" id="SSF46894">
    <property type="entry name" value="C-terminal effector domain of the bipartite response regulators"/>
    <property type="match status" value="1"/>
</dbReference>
<dbReference type="InterPro" id="IPR058245">
    <property type="entry name" value="NreC/VraR/RcsB-like_REC"/>
</dbReference>
<protein>
    <submittedName>
        <fullName evidence="5">Response regulator transcription factor</fullName>
    </submittedName>
</protein>
<dbReference type="InterPro" id="IPR001789">
    <property type="entry name" value="Sig_transdc_resp-reg_receiver"/>
</dbReference>
<dbReference type="GO" id="GO:0000160">
    <property type="term" value="P:phosphorelay signal transduction system"/>
    <property type="evidence" value="ECO:0007669"/>
    <property type="project" value="InterPro"/>
</dbReference>
<evidence type="ECO:0000256" key="2">
    <source>
        <dbReference type="ARBA" id="ARBA00023015"/>
    </source>
</evidence>
<reference evidence="5 6" key="1">
    <citation type="submission" date="2019-03" db="EMBL/GenBank/DDBJ databases">
        <title>Genomics of glacier-inhabiting Cryobacterium strains.</title>
        <authorList>
            <person name="Liu Q."/>
            <person name="Xin Y.-H."/>
        </authorList>
    </citation>
    <scope>NUCLEOTIDE SEQUENCE [LARGE SCALE GENOMIC DNA]</scope>
    <source>
        <strain evidence="5 6">Hh15</strain>
    </source>
</reference>
<proteinExistence type="predicted"/>